<feature type="transmembrane region" description="Helical" evidence="7">
    <location>
        <begin position="507"/>
        <end position="528"/>
    </location>
</feature>
<proteinExistence type="predicted"/>
<evidence type="ECO:0000256" key="3">
    <source>
        <dbReference type="ARBA" id="ARBA00022777"/>
    </source>
</evidence>
<keyword evidence="6" id="KW-0175">Coiled coil</keyword>
<feature type="transmembrane region" description="Helical" evidence="7">
    <location>
        <begin position="622"/>
        <end position="645"/>
    </location>
</feature>
<evidence type="ECO:0000256" key="7">
    <source>
        <dbReference type="SAM" id="Phobius"/>
    </source>
</evidence>
<accession>A0A5C6DS46</accession>
<evidence type="ECO:0000256" key="2">
    <source>
        <dbReference type="ARBA" id="ARBA00022741"/>
    </source>
</evidence>
<dbReference type="OrthoDB" id="6111975at2"/>
<dbReference type="InterPro" id="IPR008271">
    <property type="entry name" value="Ser/Thr_kinase_AS"/>
</dbReference>
<protein>
    <submittedName>
        <fullName evidence="9">Serine/threonine-protein kinase PknB</fullName>
        <ecNumber evidence="9">2.7.11.1</ecNumber>
    </submittedName>
</protein>
<comment type="caution">
    <text evidence="9">The sequence shown here is derived from an EMBL/GenBank/DDBJ whole genome shotgun (WGS) entry which is preliminary data.</text>
</comment>
<dbReference type="Gene3D" id="1.10.510.10">
    <property type="entry name" value="Transferase(Phosphotransferase) domain 1"/>
    <property type="match status" value="1"/>
</dbReference>
<evidence type="ECO:0000256" key="5">
    <source>
        <dbReference type="PROSITE-ProRule" id="PRU10141"/>
    </source>
</evidence>
<feature type="domain" description="Protein kinase" evidence="8">
    <location>
        <begin position="70"/>
        <end position="352"/>
    </location>
</feature>
<name>A0A5C6DS46_9BACT</name>
<dbReference type="InterPro" id="IPR017441">
    <property type="entry name" value="Protein_kinase_ATP_BS"/>
</dbReference>
<keyword evidence="2 5" id="KW-0547">Nucleotide-binding</keyword>
<keyword evidence="10" id="KW-1185">Reference proteome</keyword>
<evidence type="ECO:0000256" key="6">
    <source>
        <dbReference type="SAM" id="Coils"/>
    </source>
</evidence>
<evidence type="ECO:0000259" key="8">
    <source>
        <dbReference type="PROSITE" id="PS50011"/>
    </source>
</evidence>
<dbReference type="SMART" id="SM00220">
    <property type="entry name" value="S_TKc"/>
    <property type="match status" value="1"/>
</dbReference>
<feature type="transmembrane region" description="Helical" evidence="7">
    <location>
        <begin position="461"/>
        <end position="486"/>
    </location>
</feature>
<keyword evidence="1 9" id="KW-0808">Transferase</keyword>
<sequence length="695" mass="76445">MTHEPNQIDREADTRRCPQCGSSVPVETLGGLCPRCMMFQAAGETEDGETSTPGQTPPNIEDVRSAFPQLEVIELIGQGGMGAVYKARQKSLNRLIAIKLLTRQSDGTNDFEARFTREARALAELNHPNIVTIHDFGQAGGYYFLMMEYVDGVNLRQAMAAGRLAPEQALSIVPPVCEALTFAHRRGIVHRDIKPENLLLDRAGNVKIADFGIARIVRLSADESTSSVNANSDLATQDMQLTGAGVLGTPNYMAPEQTQNPAAVDQRADVYSLGVVLYEMLTGEVPRGRFDVPSRKVAVDVRLDEIVLRALDRDPELRWPTTAALKSQLESLSLDQPESDSMADPFQSSPFVRGLTFAATSIVLFLLAAVFLILFCSLLGINERYMAAAMLLFGPLSLIASYFILRWNDSLAARQRRSTAERQPRPLLWLAWLSALLALPVGLFGIFFFQAFLDDPQWNPILAEAIIVILSWFGTITLPVSSWWLFRNGGPFFDGHLSSRKASSHRQGMTAAGTVCLLFAIALPIAGFRMHDTEQTRQLIEQSQAFYHLNQQLHALESVKNRLKETQDAAMSDGKSEPSEMHKRVAAKTREELARANAQIALLRQELELQTEQPLLGMRDTAITLSLVGVLLGICGVVVLIAVYVTRWKWKVILVTLGVLGVLAIGGTAIRSLTIARLVVLDGAASEPTEFLPLK</sequence>
<keyword evidence="7" id="KW-0812">Transmembrane</keyword>
<dbReference type="GO" id="GO:0005524">
    <property type="term" value="F:ATP binding"/>
    <property type="evidence" value="ECO:0007669"/>
    <property type="project" value="UniProtKB-UniRule"/>
</dbReference>
<dbReference type="PANTHER" id="PTHR43289:SF6">
    <property type="entry name" value="SERINE_THREONINE-PROTEIN KINASE NEKL-3"/>
    <property type="match status" value="1"/>
</dbReference>
<dbReference type="CDD" id="cd14014">
    <property type="entry name" value="STKc_PknB_like"/>
    <property type="match status" value="1"/>
</dbReference>
<feature type="binding site" evidence="5">
    <location>
        <position position="99"/>
    </location>
    <ligand>
        <name>ATP</name>
        <dbReference type="ChEBI" id="CHEBI:30616"/>
    </ligand>
</feature>
<keyword evidence="3 9" id="KW-0418">Kinase</keyword>
<dbReference type="AlphaFoldDB" id="A0A5C6DS46"/>
<organism evidence="9 10">
    <name type="scientific">Novipirellula artificiosorum</name>
    <dbReference type="NCBI Taxonomy" id="2528016"/>
    <lineage>
        <taxon>Bacteria</taxon>
        <taxon>Pseudomonadati</taxon>
        <taxon>Planctomycetota</taxon>
        <taxon>Planctomycetia</taxon>
        <taxon>Pirellulales</taxon>
        <taxon>Pirellulaceae</taxon>
        <taxon>Novipirellula</taxon>
    </lineage>
</organism>
<dbReference type="GO" id="GO:0004674">
    <property type="term" value="F:protein serine/threonine kinase activity"/>
    <property type="evidence" value="ECO:0007669"/>
    <property type="project" value="UniProtKB-EC"/>
</dbReference>
<feature type="transmembrane region" description="Helical" evidence="7">
    <location>
        <begin position="387"/>
        <end position="405"/>
    </location>
</feature>
<dbReference type="Gene3D" id="3.30.200.20">
    <property type="entry name" value="Phosphorylase Kinase, domain 1"/>
    <property type="match status" value="1"/>
</dbReference>
<dbReference type="RefSeq" id="WP_146526320.1">
    <property type="nucleotide sequence ID" value="NZ_SJPV01000003.1"/>
</dbReference>
<dbReference type="PROSITE" id="PS50011">
    <property type="entry name" value="PROTEIN_KINASE_DOM"/>
    <property type="match status" value="1"/>
</dbReference>
<evidence type="ECO:0000256" key="4">
    <source>
        <dbReference type="ARBA" id="ARBA00022840"/>
    </source>
</evidence>
<evidence type="ECO:0000313" key="9">
    <source>
        <dbReference type="EMBL" id="TWU39598.1"/>
    </source>
</evidence>
<dbReference type="Pfam" id="PF00069">
    <property type="entry name" value="Pkinase"/>
    <property type="match status" value="1"/>
</dbReference>
<dbReference type="InterPro" id="IPR011009">
    <property type="entry name" value="Kinase-like_dom_sf"/>
</dbReference>
<dbReference type="EMBL" id="SJPV01000003">
    <property type="protein sequence ID" value="TWU39598.1"/>
    <property type="molecule type" value="Genomic_DNA"/>
</dbReference>
<feature type="coiled-coil region" evidence="6">
    <location>
        <begin position="549"/>
        <end position="613"/>
    </location>
</feature>
<feature type="transmembrane region" description="Helical" evidence="7">
    <location>
        <begin position="426"/>
        <end position="449"/>
    </location>
</feature>
<feature type="transmembrane region" description="Helical" evidence="7">
    <location>
        <begin position="652"/>
        <end position="670"/>
    </location>
</feature>
<reference evidence="9 10" key="1">
    <citation type="submission" date="2019-02" db="EMBL/GenBank/DDBJ databases">
        <title>Deep-cultivation of Planctomycetes and their phenomic and genomic characterization uncovers novel biology.</title>
        <authorList>
            <person name="Wiegand S."/>
            <person name="Jogler M."/>
            <person name="Boedeker C."/>
            <person name="Pinto D."/>
            <person name="Vollmers J."/>
            <person name="Rivas-Marin E."/>
            <person name="Kohn T."/>
            <person name="Peeters S.H."/>
            <person name="Heuer A."/>
            <person name="Rast P."/>
            <person name="Oberbeckmann S."/>
            <person name="Bunk B."/>
            <person name="Jeske O."/>
            <person name="Meyerdierks A."/>
            <person name="Storesund J.E."/>
            <person name="Kallscheuer N."/>
            <person name="Luecker S."/>
            <person name="Lage O.M."/>
            <person name="Pohl T."/>
            <person name="Merkel B.J."/>
            <person name="Hornburger P."/>
            <person name="Mueller R.-W."/>
            <person name="Bruemmer F."/>
            <person name="Labrenz M."/>
            <person name="Spormann A.M."/>
            <person name="Op Den Camp H."/>
            <person name="Overmann J."/>
            <person name="Amann R."/>
            <person name="Jetten M.S.M."/>
            <person name="Mascher T."/>
            <person name="Medema M.H."/>
            <person name="Devos D.P."/>
            <person name="Kaster A.-K."/>
            <person name="Ovreas L."/>
            <person name="Rohde M."/>
            <person name="Galperin M.Y."/>
            <person name="Jogler C."/>
        </authorList>
    </citation>
    <scope>NUCLEOTIDE SEQUENCE [LARGE SCALE GENOMIC DNA]</scope>
    <source>
        <strain evidence="9 10">Poly41</strain>
    </source>
</reference>
<dbReference type="InterPro" id="IPR000719">
    <property type="entry name" value="Prot_kinase_dom"/>
</dbReference>
<feature type="transmembrane region" description="Helical" evidence="7">
    <location>
        <begin position="355"/>
        <end position="381"/>
    </location>
</feature>
<dbReference type="PROSITE" id="PS00107">
    <property type="entry name" value="PROTEIN_KINASE_ATP"/>
    <property type="match status" value="1"/>
</dbReference>
<evidence type="ECO:0000256" key="1">
    <source>
        <dbReference type="ARBA" id="ARBA00022679"/>
    </source>
</evidence>
<dbReference type="PROSITE" id="PS00108">
    <property type="entry name" value="PROTEIN_KINASE_ST"/>
    <property type="match status" value="1"/>
</dbReference>
<dbReference type="SUPFAM" id="SSF56112">
    <property type="entry name" value="Protein kinase-like (PK-like)"/>
    <property type="match status" value="1"/>
</dbReference>
<keyword evidence="4 5" id="KW-0067">ATP-binding</keyword>
<dbReference type="Proteomes" id="UP000319143">
    <property type="component" value="Unassembled WGS sequence"/>
</dbReference>
<keyword evidence="7" id="KW-0472">Membrane</keyword>
<dbReference type="PANTHER" id="PTHR43289">
    <property type="entry name" value="MITOGEN-ACTIVATED PROTEIN KINASE KINASE KINASE 20-RELATED"/>
    <property type="match status" value="1"/>
</dbReference>
<dbReference type="EC" id="2.7.11.1" evidence="9"/>
<gene>
    <name evidence="9" type="primary">pknB_16</name>
    <name evidence="9" type="ORF">Poly41_24530</name>
</gene>
<keyword evidence="7" id="KW-1133">Transmembrane helix</keyword>
<evidence type="ECO:0000313" key="10">
    <source>
        <dbReference type="Proteomes" id="UP000319143"/>
    </source>
</evidence>